<dbReference type="Proteomes" id="UP000647416">
    <property type="component" value="Unassembled WGS sequence"/>
</dbReference>
<evidence type="ECO:0000256" key="5">
    <source>
        <dbReference type="ARBA" id="ARBA00022692"/>
    </source>
</evidence>
<keyword evidence="6" id="KW-0378">Hydrolase</keyword>
<organism evidence="13 14">
    <name type="scientific">Qingrenia yutianensis</name>
    <dbReference type="NCBI Taxonomy" id="2763676"/>
    <lineage>
        <taxon>Bacteria</taxon>
        <taxon>Bacillati</taxon>
        <taxon>Bacillota</taxon>
        <taxon>Clostridia</taxon>
        <taxon>Eubacteriales</taxon>
        <taxon>Oscillospiraceae</taxon>
        <taxon>Qingrenia</taxon>
    </lineage>
</organism>
<evidence type="ECO:0000256" key="2">
    <source>
        <dbReference type="ARBA" id="ARBA00004141"/>
    </source>
</evidence>
<evidence type="ECO:0000256" key="11">
    <source>
        <dbReference type="SAM" id="Phobius"/>
    </source>
</evidence>
<evidence type="ECO:0000256" key="6">
    <source>
        <dbReference type="ARBA" id="ARBA00022801"/>
    </source>
</evidence>
<comment type="subcellular location">
    <subcellularLocation>
        <location evidence="2">Membrane</location>
        <topology evidence="2">Multi-pass membrane protein</topology>
    </subcellularLocation>
</comment>
<evidence type="ECO:0000256" key="9">
    <source>
        <dbReference type="ARBA" id="ARBA00023049"/>
    </source>
</evidence>
<feature type="transmembrane region" description="Helical" evidence="11">
    <location>
        <begin position="89"/>
        <end position="112"/>
    </location>
</feature>
<reference evidence="13" key="1">
    <citation type="submission" date="2020-08" db="EMBL/GenBank/DDBJ databases">
        <title>Genome public.</title>
        <authorList>
            <person name="Liu C."/>
            <person name="Sun Q."/>
        </authorList>
    </citation>
    <scope>NUCLEOTIDE SEQUENCE</scope>
    <source>
        <strain evidence="13">NSJ-50</strain>
    </source>
</reference>
<evidence type="ECO:0000256" key="7">
    <source>
        <dbReference type="ARBA" id="ARBA00022833"/>
    </source>
</evidence>
<evidence type="ECO:0000313" key="14">
    <source>
        <dbReference type="Proteomes" id="UP000647416"/>
    </source>
</evidence>
<feature type="transmembrane region" description="Helical" evidence="11">
    <location>
        <begin position="316"/>
        <end position="335"/>
    </location>
</feature>
<dbReference type="SUPFAM" id="SSF50156">
    <property type="entry name" value="PDZ domain-like"/>
    <property type="match status" value="1"/>
</dbReference>
<proteinExistence type="inferred from homology"/>
<sequence>MLTAVWTILIFCTLIFIHELGHFIAAKSVGVTVHEFSIGMGPKLFSRTKGETAYSVRLLPLGGFVRLEGEDDDSESDGALCNKKPWQKFVVLFAGGFMNFVLGFLVFIFLAANTYLTSNIIGAVTDGFSMQEQGFAEGDKIVAMEANGKSHRISSYNDIMLFNLTNPSADADITVVRNGGKITKHVSLKADESGRKIYGFSPKILPNTPLNVIKAAYDNSVYMTKMAGISLWWLITGKVPVTEVSGPVGIVSEINTAVSETGGFEGLLRALSLAGLISINLGVMNLLPLPALDGGRIVFVIAEKILGHRVSPGKEGLVHFIGFAILMAFMLFITFSDIRKLFG</sequence>
<dbReference type="InterPro" id="IPR004387">
    <property type="entry name" value="Pept_M50_Zn"/>
</dbReference>
<evidence type="ECO:0000256" key="1">
    <source>
        <dbReference type="ARBA" id="ARBA00001947"/>
    </source>
</evidence>
<dbReference type="GO" id="GO:0006508">
    <property type="term" value="P:proteolysis"/>
    <property type="evidence" value="ECO:0007669"/>
    <property type="project" value="UniProtKB-KW"/>
</dbReference>
<keyword evidence="14" id="KW-1185">Reference proteome</keyword>
<dbReference type="InterPro" id="IPR008915">
    <property type="entry name" value="Peptidase_M50"/>
</dbReference>
<evidence type="ECO:0000256" key="4">
    <source>
        <dbReference type="ARBA" id="ARBA00022670"/>
    </source>
</evidence>
<evidence type="ECO:0000256" key="3">
    <source>
        <dbReference type="ARBA" id="ARBA00007931"/>
    </source>
</evidence>
<keyword evidence="5 11" id="KW-0812">Transmembrane</keyword>
<dbReference type="Pfam" id="PF02163">
    <property type="entry name" value="Peptidase_M50"/>
    <property type="match status" value="1"/>
</dbReference>
<evidence type="ECO:0000313" key="13">
    <source>
        <dbReference type="EMBL" id="MBC8597112.1"/>
    </source>
</evidence>
<dbReference type="EMBL" id="JACRTE010000014">
    <property type="protein sequence ID" value="MBC8597112.1"/>
    <property type="molecule type" value="Genomic_DNA"/>
</dbReference>
<keyword evidence="10 11" id="KW-0472">Membrane</keyword>
<dbReference type="PANTHER" id="PTHR42837:SF2">
    <property type="entry name" value="MEMBRANE METALLOPROTEASE ARASP2, CHLOROPLASTIC-RELATED"/>
    <property type="match status" value="1"/>
</dbReference>
<keyword evidence="4 13" id="KW-0645">Protease</keyword>
<dbReference type="PANTHER" id="PTHR42837">
    <property type="entry name" value="REGULATOR OF SIGMA-E PROTEASE RSEP"/>
    <property type="match status" value="1"/>
</dbReference>
<accession>A0A926FE81</accession>
<comment type="caution">
    <text evidence="13">The sequence shown here is derived from an EMBL/GenBank/DDBJ whole genome shotgun (WGS) entry which is preliminary data.</text>
</comment>
<keyword evidence="8 11" id="KW-1133">Transmembrane helix</keyword>
<dbReference type="AlphaFoldDB" id="A0A926FE81"/>
<gene>
    <name evidence="13" type="ORF">H8706_09560</name>
</gene>
<evidence type="ECO:0000256" key="10">
    <source>
        <dbReference type="ARBA" id="ARBA00023136"/>
    </source>
</evidence>
<comment type="similarity">
    <text evidence="3">Belongs to the peptidase M50B family.</text>
</comment>
<dbReference type="GO" id="GO:0004222">
    <property type="term" value="F:metalloendopeptidase activity"/>
    <property type="evidence" value="ECO:0007669"/>
    <property type="project" value="InterPro"/>
</dbReference>
<evidence type="ECO:0000259" key="12">
    <source>
        <dbReference type="Pfam" id="PF02163"/>
    </source>
</evidence>
<name>A0A926FE81_9FIRM</name>
<evidence type="ECO:0000256" key="8">
    <source>
        <dbReference type="ARBA" id="ARBA00022989"/>
    </source>
</evidence>
<dbReference type="RefSeq" id="WP_262432444.1">
    <property type="nucleotide sequence ID" value="NZ_JACRTE010000014.1"/>
</dbReference>
<keyword evidence="9" id="KW-0482">Metalloprotease</keyword>
<dbReference type="InterPro" id="IPR036034">
    <property type="entry name" value="PDZ_sf"/>
</dbReference>
<comment type="cofactor">
    <cofactor evidence="1">
        <name>Zn(2+)</name>
        <dbReference type="ChEBI" id="CHEBI:29105"/>
    </cofactor>
</comment>
<keyword evidence="7" id="KW-0862">Zinc</keyword>
<dbReference type="Gene3D" id="2.30.42.10">
    <property type="match status" value="1"/>
</dbReference>
<feature type="domain" description="Peptidase M50" evidence="12">
    <location>
        <begin position="7"/>
        <end position="328"/>
    </location>
</feature>
<dbReference type="GO" id="GO:0016020">
    <property type="term" value="C:membrane"/>
    <property type="evidence" value="ECO:0007669"/>
    <property type="project" value="UniProtKB-SubCell"/>
</dbReference>
<dbReference type="CDD" id="cd06163">
    <property type="entry name" value="S2P-M50_PDZ_RseP-like"/>
    <property type="match status" value="1"/>
</dbReference>
<protein>
    <submittedName>
        <fullName evidence="13">Site-2 protease family protein</fullName>
    </submittedName>
</protein>